<evidence type="ECO:0000313" key="6">
    <source>
        <dbReference type="Proteomes" id="UP000663505"/>
    </source>
</evidence>
<proteinExistence type="predicted"/>
<keyword evidence="2" id="KW-0808">Transferase</keyword>
<dbReference type="InterPro" id="IPR013785">
    <property type="entry name" value="Aldolase_TIM"/>
</dbReference>
<comment type="cofactor">
    <cofactor evidence="1">
        <name>Zn(2+)</name>
        <dbReference type="ChEBI" id="CHEBI:29105"/>
    </cofactor>
</comment>
<evidence type="ECO:0000256" key="2">
    <source>
        <dbReference type="ARBA" id="ARBA00022679"/>
    </source>
</evidence>
<evidence type="ECO:0000256" key="1">
    <source>
        <dbReference type="ARBA" id="ARBA00001947"/>
    </source>
</evidence>
<keyword evidence="3" id="KW-0479">Metal-binding</keyword>
<accession>A0A9X7VYY9</accession>
<keyword evidence="6" id="KW-1185">Reference proteome</keyword>
<dbReference type="PANTHER" id="PTHR37418">
    <property type="entry name" value="3-KETO-5-AMINOHEXANOATE CLEAVAGE ENZYME-RELATED"/>
    <property type="match status" value="1"/>
</dbReference>
<evidence type="ECO:0000256" key="3">
    <source>
        <dbReference type="ARBA" id="ARBA00022723"/>
    </source>
</evidence>
<dbReference type="Proteomes" id="UP000663505">
    <property type="component" value="Chromosome"/>
</dbReference>
<reference evidence="5 6" key="1">
    <citation type="submission" date="2021-02" db="EMBL/GenBank/DDBJ databases">
        <title>Alicyclobacillus curvatus sp. nov. and Alicyclobacillus mengziensis sp. nov., two acidophilic bacteria isolated from acid mine drainage.</title>
        <authorList>
            <person name="Huang Y."/>
        </authorList>
    </citation>
    <scope>NUCLEOTIDE SEQUENCE [LARGE SCALE GENOMIC DNA]</scope>
    <source>
        <strain evidence="5 6">S30H14</strain>
    </source>
</reference>
<gene>
    <name evidence="5" type="ORF">JZ786_00690</name>
</gene>
<dbReference type="InterPro" id="IPR008567">
    <property type="entry name" value="BKACE"/>
</dbReference>
<keyword evidence="4" id="KW-0862">Zinc</keyword>
<dbReference type="Gene3D" id="3.20.20.70">
    <property type="entry name" value="Aldolase class I"/>
    <property type="match status" value="1"/>
</dbReference>
<dbReference type="KEGG" id="afx:JZ786_00690"/>
<dbReference type="EMBL" id="CP071182">
    <property type="protein sequence ID" value="QSO47616.1"/>
    <property type="molecule type" value="Genomic_DNA"/>
</dbReference>
<name>A0A9X7VYY9_9BACL</name>
<evidence type="ECO:0000256" key="4">
    <source>
        <dbReference type="ARBA" id="ARBA00022833"/>
    </source>
</evidence>
<sequence>MQKLIITAAMVGAETTRANQPNLPITPEEIADAALACRRAGASICHLHVRTDDGEPTQDKDRFRETIAAIRKKTDIIVQVSTGGAVWMTPEERLQPIELAPEMATLTCGTVNFGQEVFSNGPALLQQFAAAFKDKGVRPEFEIFDAGMIANALHLAKLHLVEPPFHFDFVLGVPGALPASPKNLLYLTESIPAGATWSVAGIGRHQLPMAALAITLGGHVRVGFEDNIYYRKGELAVSNAQLVERVARIAAELDRPLATPDEAREMLGIPRIPRS</sequence>
<dbReference type="PANTHER" id="PTHR37418:SF2">
    <property type="entry name" value="3-KETO-5-AMINOHEXANOATE CLEAVAGE ENZYME"/>
    <property type="match status" value="1"/>
</dbReference>
<protein>
    <submittedName>
        <fullName evidence="5">3-keto-5-aminohexanoate cleavage protein</fullName>
    </submittedName>
</protein>
<evidence type="ECO:0000313" key="5">
    <source>
        <dbReference type="EMBL" id="QSO47616.1"/>
    </source>
</evidence>
<dbReference type="Pfam" id="PF05853">
    <property type="entry name" value="BKACE"/>
    <property type="match status" value="1"/>
</dbReference>
<dbReference type="GO" id="GO:0043720">
    <property type="term" value="F:3-keto-5-aminohexanoate cleavage activity"/>
    <property type="evidence" value="ECO:0007669"/>
    <property type="project" value="InterPro"/>
</dbReference>
<dbReference type="RefSeq" id="WP_206656960.1">
    <property type="nucleotide sequence ID" value="NZ_CP071182.1"/>
</dbReference>
<dbReference type="GO" id="GO:0046872">
    <property type="term" value="F:metal ion binding"/>
    <property type="evidence" value="ECO:0007669"/>
    <property type="project" value="UniProtKB-KW"/>
</dbReference>
<organism evidence="5 6">
    <name type="scientific">Alicyclobacillus mengziensis</name>
    <dbReference type="NCBI Taxonomy" id="2931921"/>
    <lineage>
        <taxon>Bacteria</taxon>
        <taxon>Bacillati</taxon>
        <taxon>Bacillota</taxon>
        <taxon>Bacilli</taxon>
        <taxon>Bacillales</taxon>
        <taxon>Alicyclobacillaceae</taxon>
        <taxon>Alicyclobacillus</taxon>
    </lineage>
</organism>
<dbReference type="AlphaFoldDB" id="A0A9X7VYY9"/>